<organism evidence="3 4">
    <name type="scientific">Actinophytocola xinjiangensis</name>
    <dbReference type="NCBI Taxonomy" id="485602"/>
    <lineage>
        <taxon>Bacteria</taxon>
        <taxon>Bacillati</taxon>
        <taxon>Actinomycetota</taxon>
        <taxon>Actinomycetes</taxon>
        <taxon>Pseudonocardiales</taxon>
        <taxon>Pseudonocardiaceae</taxon>
    </lineage>
</organism>
<dbReference type="InterPro" id="IPR012347">
    <property type="entry name" value="Ferritin-like"/>
</dbReference>
<evidence type="ECO:0000259" key="2">
    <source>
        <dbReference type="Pfam" id="PF03713"/>
    </source>
</evidence>
<feature type="region of interest" description="Disordered" evidence="1">
    <location>
        <begin position="1"/>
        <end position="25"/>
    </location>
</feature>
<dbReference type="Gene3D" id="1.20.1260.10">
    <property type="match status" value="1"/>
</dbReference>
<keyword evidence="4" id="KW-1185">Reference proteome</keyword>
<dbReference type="PANTHER" id="PTHR36933">
    <property type="entry name" value="SLL0788 PROTEIN"/>
    <property type="match status" value="1"/>
</dbReference>
<dbReference type="Proteomes" id="UP000185696">
    <property type="component" value="Unassembled WGS sequence"/>
</dbReference>
<evidence type="ECO:0000313" key="4">
    <source>
        <dbReference type="Proteomes" id="UP000185696"/>
    </source>
</evidence>
<protein>
    <recommendedName>
        <fullName evidence="2">DUF305 domain-containing protein</fullName>
    </recommendedName>
</protein>
<evidence type="ECO:0000256" key="1">
    <source>
        <dbReference type="SAM" id="MobiDB-lite"/>
    </source>
</evidence>
<reference evidence="3 4" key="1">
    <citation type="submission" date="2016-12" db="EMBL/GenBank/DDBJ databases">
        <title>The draft genome sequence of Actinophytocola xinjiangensis.</title>
        <authorList>
            <person name="Wang W."/>
            <person name="Yuan L."/>
        </authorList>
    </citation>
    <scope>NUCLEOTIDE SEQUENCE [LARGE SCALE GENOMIC DNA]</scope>
    <source>
        <strain evidence="3 4">CGMCC 4.4663</strain>
    </source>
</reference>
<gene>
    <name evidence="3" type="ORF">BLA60_07390</name>
</gene>
<name>A0A7Z0WQS0_9PSEU</name>
<feature type="region of interest" description="Disordered" evidence="1">
    <location>
        <begin position="89"/>
        <end position="111"/>
    </location>
</feature>
<dbReference type="AlphaFoldDB" id="A0A7Z0WQS0"/>
<proteinExistence type="predicted"/>
<evidence type="ECO:0000313" key="3">
    <source>
        <dbReference type="EMBL" id="OLF13216.1"/>
    </source>
</evidence>
<comment type="caution">
    <text evidence="3">The sequence shown here is derived from an EMBL/GenBank/DDBJ whole genome shotgun (WGS) entry which is preliminary data.</text>
</comment>
<dbReference type="InterPro" id="IPR005183">
    <property type="entry name" value="DUF305_CopM-like"/>
</dbReference>
<dbReference type="Pfam" id="PF03713">
    <property type="entry name" value="DUF305"/>
    <property type="match status" value="1"/>
</dbReference>
<feature type="compositionally biased region" description="Low complexity" evidence="1">
    <location>
        <begin position="12"/>
        <end position="23"/>
    </location>
</feature>
<feature type="domain" description="DUF305" evidence="2">
    <location>
        <begin position="32"/>
        <end position="178"/>
    </location>
</feature>
<feature type="compositionally biased region" description="Basic and acidic residues" evidence="1">
    <location>
        <begin position="97"/>
        <end position="111"/>
    </location>
</feature>
<accession>A0A7Z0WQS0</accession>
<sequence length="180" mass="19325">MSGCDSALFAGSSEPAVSESAPPLDGSFNDTDVMFLQMLVPHHQQGLRLAELGRSKGRTAAVRDFAAAVVATEDDELDAVRTWLTDWNQPIEADPDPGAHHGHGDGLHAPDPEVVTALEQTEPAKFDATFVNLFTGHQHGAVKLAQMELAKGRHPEARDLADRIVKSRTAQVRQMASLVG</sequence>
<dbReference type="PANTHER" id="PTHR36933:SF1">
    <property type="entry name" value="SLL0788 PROTEIN"/>
    <property type="match status" value="1"/>
</dbReference>
<dbReference type="EMBL" id="MSIF01000002">
    <property type="protein sequence ID" value="OLF13216.1"/>
    <property type="molecule type" value="Genomic_DNA"/>
</dbReference>